<dbReference type="Gene3D" id="2.30.40.10">
    <property type="entry name" value="Urease, subunit C, domain 1"/>
    <property type="match status" value="1"/>
</dbReference>
<evidence type="ECO:0000313" key="2">
    <source>
        <dbReference type="EMBL" id="MFC4242858.1"/>
    </source>
</evidence>
<dbReference type="EC" id="3.5.-.-" evidence="2"/>
<name>A0ABV8Q680_9MICO</name>
<dbReference type="PANTHER" id="PTHR22642:SF2">
    <property type="entry name" value="PROTEIN LONG AFTER FAR-RED 3"/>
    <property type="match status" value="1"/>
</dbReference>
<evidence type="ECO:0000259" key="1">
    <source>
        <dbReference type="Pfam" id="PF07969"/>
    </source>
</evidence>
<dbReference type="SUPFAM" id="SSF51338">
    <property type="entry name" value="Composite domain of metallo-dependent hydrolases"/>
    <property type="match status" value="1"/>
</dbReference>
<dbReference type="GO" id="GO:0016787">
    <property type="term" value="F:hydrolase activity"/>
    <property type="evidence" value="ECO:0007669"/>
    <property type="project" value="UniProtKB-KW"/>
</dbReference>
<keyword evidence="2" id="KW-0378">Hydrolase</keyword>
<dbReference type="Gene3D" id="3.20.20.140">
    <property type="entry name" value="Metal-dependent hydrolases"/>
    <property type="match status" value="1"/>
</dbReference>
<keyword evidence="3" id="KW-1185">Reference proteome</keyword>
<accession>A0ABV8Q680</accession>
<protein>
    <submittedName>
        <fullName evidence="2">Amidohydrolase</fullName>
        <ecNumber evidence="2">3.5.-.-</ecNumber>
    </submittedName>
</protein>
<gene>
    <name evidence="2" type="ORF">ACFOYW_05690</name>
</gene>
<dbReference type="Pfam" id="PF07969">
    <property type="entry name" value="Amidohydro_3"/>
    <property type="match status" value="1"/>
</dbReference>
<evidence type="ECO:0000313" key="3">
    <source>
        <dbReference type="Proteomes" id="UP001595900"/>
    </source>
</evidence>
<dbReference type="InterPro" id="IPR033932">
    <property type="entry name" value="YtcJ-like"/>
</dbReference>
<dbReference type="RefSeq" id="WP_390227807.1">
    <property type="nucleotide sequence ID" value="NZ_JBHSCN010000003.1"/>
</dbReference>
<dbReference type="InterPro" id="IPR013108">
    <property type="entry name" value="Amidohydro_3"/>
</dbReference>
<dbReference type="InterPro" id="IPR032466">
    <property type="entry name" value="Metal_Hydrolase"/>
</dbReference>
<sequence>MSFTFSGARLLDGRVVDVTVTDTRITAVTPAGELRASGEHIELDGHVLVPGLWDQHTHFTQWALSSRRVRLDSAASADEAARLLGEHAARHPDGDVIGVGFRDALWADRPHFALLDDAVDGTIGEAGSGASAAGPERRVVALSADLHTVWLNSAALKAHGFHDHPSGVLREADAFAVEAALDEVSDATADEWAHDAALAAAARGVVGIVDFEMALTPELWLRRFASGFDELQVDAGFYPEHLDAAIAAGWSTGQTLDDSGRLRVGPLKVITDGSLGTRTAAMFAPYDGVVGDEPRGRLTVPPSDLVALLRTARRMGLSAAVHAIGDAANSHALDAFAATGARGSIEHAQLLRREDFPRFAALGVTASVQPRHAIDDQDIVARYWGDRAGRAYAFRSLLDAGARLAFGSDAPVAPLDPWQAISAAVFRQADDAPPWHAEQAISLGQAVRASVRSSILPGQPADLAVLASDPRDADAGALRAQPVAATVLAGRFTYDAIR</sequence>
<proteinExistence type="predicted"/>
<dbReference type="Proteomes" id="UP001595900">
    <property type="component" value="Unassembled WGS sequence"/>
</dbReference>
<comment type="caution">
    <text evidence="2">The sequence shown here is derived from an EMBL/GenBank/DDBJ whole genome shotgun (WGS) entry which is preliminary data.</text>
</comment>
<dbReference type="InterPro" id="IPR011059">
    <property type="entry name" value="Metal-dep_hydrolase_composite"/>
</dbReference>
<dbReference type="SUPFAM" id="SSF51556">
    <property type="entry name" value="Metallo-dependent hydrolases"/>
    <property type="match status" value="1"/>
</dbReference>
<reference evidence="3" key="1">
    <citation type="journal article" date="2019" name="Int. J. Syst. Evol. Microbiol.">
        <title>The Global Catalogue of Microorganisms (GCM) 10K type strain sequencing project: providing services to taxonomists for standard genome sequencing and annotation.</title>
        <authorList>
            <consortium name="The Broad Institute Genomics Platform"/>
            <consortium name="The Broad Institute Genome Sequencing Center for Infectious Disease"/>
            <person name="Wu L."/>
            <person name="Ma J."/>
        </authorList>
    </citation>
    <scope>NUCLEOTIDE SEQUENCE [LARGE SCALE GENOMIC DNA]</scope>
    <source>
        <strain evidence="3">CGMCC 1.10363</strain>
    </source>
</reference>
<feature type="domain" description="Amidohydrolase 3" evidence="1">
    <location>
        <begin position="41"/>
        <end position="494"/>
    </location>
</feature>
<organism evidence="2 3">
    <name type="scientific">Gryllotalpicola reticulitermitis</name>
    <dbReference type="NCBI Taxonomy" id="1184153"/>
    <lineage>
        <taxon>Bacteria</taxon>
        <taxon>Bacillati</taxon>
        <taxon>Actinomycetota</taxon>
        <taxon>Actinomycetes</taxon>
        <taxon>Micrococcales</taxon>
        <taxon>Microbacteriaceae</taxon>
        <taxon>Gryllotalpicola</taxon>
    </lineage>
</organism>
<dbReference type="CDD" id="cd01300">
    <property type="entry name" value="YtcJ_like"/>
    <property type="match status" value="1"/>
</dbReference>
<dbReference type="Gene3D" id="3.10.310.70">
    <property type="match status" value="1"/>
</dbReference>
<dbReference type="PANTHER" id="PTHR22642">
    <property type="entry name" value="IMIDAZOLONEPROPIONASE"/>
    <property type="match status" value="1"/>
</dbReference>
<dbReference type="EMBL" id="JBHSCN010000003">
    <property type="protein sequence ID" value="MFC4242858.1"/>
    <property type="molecule type" value="Genomic_DNA"/>
</dbReference>